<dbReference type="RefSeq" id="WP_179217755.1">
    <property type="nucleotide sequence ID" value="NZ_CP067130.1"/>
</dbReference>
<dbReference type="AlphaFoldDB" id="A0A239Q088"/>
<reference evidence="2 3" key="1">
    <citation type="submission" date="2017-07" db="EMBL/GenBank/DDBJ databases">
        <authorList>
            <person name="Sun Z.S."/>
            <person name="Albrecht U."/>
            <person name="Echele G."/>
            <person name="Lee C.C."/>
        </authorList>
    </citation>
    <scope>NUCLEOTIDE SEQUENCE [LARGE SCALE GENOMIC DNA]</scope>
    <source>
        <strain evidence="2 3">DSM 14827</strain>
    </source>
</reference>
<dbReference type="PANTHER" id="PTHR12110:SF41">
    <property type="entry name" value="INOSOSE DEHYDRATASE"/>
    <property type="match status" value="1"/>
</dbReference>
<dbReference type="Pfam" id="PF01261">
    <property type="entry name" value="AP_endonuc_2"/>
    <property type="match status" value="1"/>
</dbReference>
<dbReference type="EMBL" id="FZQB01000012">
    <property type="protein sequence ID" value="SNT75663.1"/>
    <property type="molecule type" value="Genomic_DNA"/>
</dbReference>
<dbReference type="PANTHER" id="PTHR12110">
    <property type="entry name" value="HYDROXYPYRUVATE ISOMERASE"/>
    <property type="match status" value="1"/>
</dbReference>
<protein>
    <submittedName>
        <fullName evidence="2">D-tagatose 3-epimerase</fullName>
    </submittedName>
</protein>
<feature type="domain" description="Xylose isomerase-like TIM barrel" evidence="1">
    <location>
        <begin position="22"/>
        <end position="272"/>
    </location>
</feature>
<dbReference type="Gene3D" id="3.20.20.150">
    <property type="entry name" value="Divalent-metal-dependent TIM barrel enzymes"/>
    <property type="match status" value="1"/>
</dbReference>
<evidence type="ECO:0000313" key="2">
    <source>
        <dbReference type="EMBL" id="SNT75663.1"/>
    </source>
</evidence>
<dbReference type="InterPro" id="IPR013022">
    <property type="entry name" value="Xyl_isomerase-like_TIM-brl"/>
</dbReference>
<keyword evidence="3" id="KW-1185">Reference proteome</keyword>
<proteinExistence type="predicted"/>
<dbReference type="SUPFAM" id="SSF51658">
    <property type="entry name" value="Xylose isomerase-like"/>
    <property type="match status" value="1"/>
</dbReference>
<sequence>MKFGIHAGLWMDRWTQDPAPLFDRAARIGFDAVELSLLGIGPDKAAALRGAADAAGVALSCSTGLGPEADPASSDPAVRHQARETLARAIETAAALGSSRLAGVVAAPWGLFDPANKPDRAKRSAETLGQMQDHLAQHGVTLGVEALNRFESDLTSTAAEACAIARASGAANVGVLLDSFHMNIEEKDPPAALRAAGETLVHYHVSDNDRGVPGSGRYDFVADARALAEIGYQGWIVAEMFVRAGQPTSADLHIWRDIEPDADKAAAAALAHMKEVFANVG</sequence>
<gene>
    <name evidence="2" type="ORF">SAMN05444959_11284</name>
</gene>
<name>A0A239Q088_9RHOB</name>
<dbReference type="Proteomes" id="UP000198307">
    <property type="component" value="Unassembled WGS sequence"/>
</dbReference>
<dbReference type="InterPro" id="IPR050312">
    <property type="entry name" value="IolE/XylAMocC-like"/>
</dbReference>
<organism evidence="2 3">
    <name type="scientific">Paracoccus seriniphilus</name>
    <dbReference type="NCBI Taxonomy" id="184748"/>
    <lineage>
        <taxon>Bacteria</taxon>
        <taxon>Pseudomonadati</taxon>
        <taxon>Pseudomonadota</taxon>
        <taxon>Alphaproteobacteria</taxon>
        <taxon>Rhodobacterales</taxon>
        <taxon>Paracoccaceae</taxon>
        <taxon>Paracoccus</taxon>
    </lineage>
</organism>
<accession>A0A239Q088</accession>
<evidence type="ECO:0000313" key="3">
    <source>
        <dbReference type="Proteomes" id="UP000198307"/>
    </source>
</evidence>
<dbReference type="InterPro" id="IPR036237">
    <property type="entry name" value="Xyl_isomerase-like_sf"/>
</dbReference>
<evidence type="ECO:0000259" key="1">
    <source>
        <dbReference type="Pfam" id="PF01261"/>
    </source>
</evidence>